<evidence type="ECO:0000313" key="3">
    <source>
        <dbReference type="Proteomes" id="UP000756132"/>
    </source>
</evidence>
<evidence type="ECO:0000313" key="2">
    <source>
        <dbReference type="EMBL" id="UJO12381.1"/>
    </source>
</evidence>
<keyword evidence="1" id="KW-1133">Transmembrane helix</keyword>
<accession>A0A9Q8L7K2</accession>
<keyword evidence="1" id="KW-0812">Transmembrane</keyword>
<dbReference type="RefSeq" id="XP_047756747.1">
    <property type="nucleotide sequence ID" value="XM_047901108.1"/>
</dbReference>
<keyword evidence="1" id="KW-0472">Membrane</keyword>
<dbReference type="Proteomes" id="UP000756132">
    <property type="component" value="Chromosome 1"/>
</dbReference>
<reference evidence="2" key="2">
    <citation type="journal article" date="2022" name="Microb. Genom.">
        <title>A chromosome-scale genome assembly of the tomato pathogen Cladosporium fulvum reveals a compartmentalized genome architecture and the presence of a dispensable chromosome.</title>
        <authorList>
            <person name="Zaccaron A.Z."/>
            <person name="Chen L.H."/>
            <person name="Samaras A."/>
            <person name="Stergiopoulos I."/>
        </authorList>
    </citation>
    <scope>NUCLEOTIDE SEQUENCE</scope>
    <source>
        <strain evidence="2">Race5_Kim</strain>
    </source>
</reference>
<dbReference type="EMBL" id="CP090163">
    <property type="protein sequence ID" value="UJO12381.1"/>
    <property type="molecule type" value="Genomic_DNA"/>
</dbReference>
<feature type="transmembrane region" description="Helical" evidence="1">
    <location>
        <begin position="78"/>
        <end position="100"/>
    </location>
</feature>
<protein>
    <submittedName>
        <fullName evidence="2">Uncharacterized protein</fullName>
    </submittedName>
</protein>
<dbReference type="KEGG" id="ffu:CLAFUR5_01960"/>
<gene>
    <name evidence="2" type="ORF">CLAFUR5_01960</name>
</gene>
<organism evidence="2 3">
    <name type="scientific">Passalora fulva</name>
    <name type="common">Tomato leaf mold</name>
    <name type="synonym">Cladosporium fulvum</name>
    <dbReference type="NCBI Taxonomy" id="5499"/>
    <lineage>
        <taxon>Eukaryota</taxon>
        <taxon>Fungi</taxon>
        <taxon>Dikarya</taxon>
        <taxon>Ascomycota</taxon>
        <taxon>Pezizomycotina</taxon>
        <taxon>Dothideomycetes</taxon>
        <taxon>Dothideomycetidae</taxon>
        <taxon>Mycosphaerellales</taxon>
        <taxon>Mycosphaerellaceae</taxon>
        <taxon>Fulvia</taxon>
    </lineage>
</organism>
<feature type="transmembrane region" description="Helical" evidence="1">
    <location>
        <begin position="153"/>
        <end position="174"/>
    </location>
</feature>
<dbReference type="GeneID" id="71981838"/>
<dbReference type="OMA" id="GWATVNN"/>
<evidence type="ECO:0000256" key="1">
    <source>
        <dbReference type="SAM" id="Phobius"/>
    </source>
</evidence>
<feature type="transmembrane region" description="Helical" evidence="1">
    <location>
        <begin position="120"/>
        <end position="141"/>
    </location>
</feature>
<dbReference type="AlphaFoldDB" id="A0A9Q8L7K2"/>
<proteinExistence type="predicted"/>
<dbReference type="OrthoDB" id="3650496at2759"/>
<feature type="transmembrane region" description="Helical" evidence="1">
    <location>
        <begin position="198"/>
        <end position="224"/>
    </location>
</feature>
<keyword evidence="3" id="KW-1185">Reference proteome</keyword>
<sequence length="243" mass="26904">MSATEQLALGLHLIIVETESFLHREPPTLNDWLDIAQLVVVWAGHVICKMHSNQAHLRADMSPFSFGRTLWLPPTDSVVKSFAIVLFVASLAISLAFVAYETTLPRKIDNPWHDGRMVRATFSGIHTNPIITSLIFVSFWAQLFEVNTPYCSLSTAGLAAQAFVLAAVGISWAFRLKFPGCYGHLNGQTVPLRTWATIWYQLVGWATVNNLLFALVQGALWCTMLRAHTGRAKMDQGAVLLGP</sequence>
<reference evidence="2" key="1">
    <citation type="submission" date="2021-12" db="EMBL/GenBank/DDBJ databases">
        <authorList>
            <person name="Zaccaron A."/>
            <person name="Stergiopoulos I."/>
        </authorList>
    </citation>
    <scope>NUCLEOTIDE SEQUENCE</scope>
    <source>
        <strain evidence="2">Race5_Kim</strain>
    </source>
</reference>
<name>A0A9Q8L7K2_PASFU</name>